<keyword evidence="2" id="KW-1185">Reference proteome</keyword>
<dbReference type="EMBL" id="JAJNBZ010000020">
    <property type="protein sequence ID" value="MCE5171733.1"/>
    <property type="molecule type" value="Genomic_DNA"/>
</dbReference>
<keyword evidence="1" id="KW-0969">Cilium</keyword>
<proteinExistence type="predicted"/>
<dbReference type="Proteomes" id="UP001199916">
    <property type="component" value="Unassembled WGS sequence"/>
</dbReference>
<comment type="caution">
    <text evidence="1">The sequence shown here is derived from an EMBL/GenBank/DDBJ whole genome shotgun (WGS) entry which is preliminary data.</text>
</comment>
<name>A0ABS8YIK2_9BACL</name>
<dbReference type="RefSeq" id="WP_233698118.1">
    <property type="nucleotide sequence ID" value="NZ_JAJNBZ010000020.1"/>
</dbReference>
<keyword evidence="1" id="KW-0966">Cell projection</keyword>
<gene>
    <name evidence="1" type="ORF">LQV63_20865</name>
</gene>
<organism evidence="1 2">
    <name type="scientific">Paenibacillus profundus</name>
    <dbReference type="NCBI Taxonomy" id="1173085"/>
    <lineage>
        <taxon>Bacteria</taxon>
        <taxon>Bacillati</taxon>
        <taxon>Bacillota</taxon>
        <taxon>Bacilli</taxon>
        <taxon>Bacillales</taxon>
        <taxon>Paenibacillaceae</taxon>
        <taxon>Paenibacillus</taxon>
    </lineage>
</organism>
<evidence type="ECO:0000313" key="2">
    <source>
        <dbReference type="Proteomes" id="UP001199916"/>
    </source>
</evidence>
<accession>A0ABS8YIK2</accession>
<evidence type="ECO:0000313" key="1">
    <source>
        <dbReference type="EMBL" id="MCE5171733.1"/>
    </source>
</evidence>
<sequence>MKQIQAYTRTENEAESLRTQLVTVDATNIEVGELEASVDGKALLFAPIATNNLNGSTYTGGVGSFAPAGIIFARDDDNIAASAPPAADSIGEEADFSPAQVSISEPTAAPDDLRYVVAAKVEQSRYDEAVRLIRENGGYVEKLD</sequence>
<protein>
    <submittedName>
        <fullName evidence="1">Flagellar basal body rod protein</fullName>
    </submittedName>
</protein>
<reference evidence="1 2" key="1">
    <citation type="submission" date="2021-11" db="EMBL/GenBank/DDBJ databases">
        <title>Draft genome sequence of Paenibacillus profundus YoMME, a new Gram-positive bacteria with exoelectrogenic properties.</title>
        <authorList>
            <person name="Hubenova Y."/>
            <person name="Hubenova E."/>
            <person name="Manasiev Y."/>
            <person name="Peykov S."/>
            <person name="Mitov M."/>
        </authorList>
    </citation>
    <scope>NUCLEOTIDE SEQUENCE [LARGE SCALE GENOMIC DNA]</scope>
    <source>
        <strain evidence="1 2">YoMME</strain>
    </source>
</reference>
<keyword evidence="1" id="KW-0282">Flagellum</keyword>